<feature type="domain" description="NADH:flavin oxidoreductase/NADH oxidase N-terminal" evidence="1">
    <location>
        <begin position="2"/>
        <end position="338"/>
    </location>
</feature>
<reference evidence="3" key="1">
    <citation type="submission" date="2017-03" db="EMBL/GenBank/DDBJ databases">
        <title>Full genome sequence of a non-lethal Shewanella isolate that potentiates virulence of Vibio parahaemolyticus causing acute hepatopancreatic necrosis disease (AHPND) in shrimp.</title>
        <authorList>
            <person name="Prachumwat A."/>
            <person name="Sritunyalucksana K."/>
        </authorList>
    </citation>
    <scope>NUCLEOTIDE SEQUENCE [LARGE SCALE GENOMIC DNA]</scope>
    <source>
        <strain evidence="3">TH2012</strain>
    </source>
</reference>
<dbReference type="InterPro" id="IPR013785">
    <property type="entry name" value="Aldolase_TIM"/>
</dbReference>
<accession>A0ABM9SBH0</accession>
<dbReference type="Gene3D" id="3.20.20.70">
    <property type="entry name" value="Aldolase class I"/>
    <property type="match status" value="1"/>
</dbReference>
<dbReference type="EMBL" id="CP020373">
    <property type="protein sequence ID" value="AZQ13242.1"/>
    <property type="molecule type" value="Genomic_DNA"/>
</dbReference>
<dbReference type="GO" id="GO:0016491">
    <property type="term" value="F:oxidoreductase activity"/>
    <property type="evidence" value="ECO:0007669"/>
    <property type="project" value="UniProtKB-KW"/>
</dbReference>
<dbReference type="PANTHER" id="PTHR22893:SF135">
    <property type="entry name" value="NAD(P)H:FLAVIN OXIDOREDUCTASE SYE2"/>
    <property type="match status" value="1"/>
</dbReference>
<dbReference type="RefSeq" id="WP_126169341.1">
    <property type="nucleotide sequence ID" value="NZ_CP020373.1"/>
</dbReference>
<keyword evidence="3" id="KW-1185">Reference proteome</keyword>
<keyword evidence="2" id="KW-0560">Oxidoreductase</keyword>
<sequence length="362" mass="39127">MSLFDEFNLKGLTLSNCIVMAPMTRSRTSQPGNLPNALMATYYAQRASAGLIVTEATQISPDSQGYSFTPGVHTESQIGGWRGVTHAVHQAGGRIFNQLWHVGRVSHPLFQNGLAPIAPSAIAPTGTQVWIANDNGEGEMVDCPTPRAMTGEDIQRVVNDFATAAANAIKAGFDGVEVHGGNGYLIDQFLRTNSNKRTDDYGGSPVKRIRFLLEVVDAIAAKIGAHRVGVRLAPYVTFKDMACPEIVDTILLAASMLEHRGIAYIHLSEADWDDAPTIPDGFRVALRQAFSGCIIVAGRYDKTRAEWVLAKGYADLVAFGRPFISNPDLPERLRHDWPLAPLGKGPLFGGGVEGYIDYPAHG</sequence>
<dbReference type="SUPFAM" id="SSF51395">
    <property type="entry name" value="FMN-linked oxidoreductases"/>
    <property type="match status" value="1"/>
</dbReference>
<gene>
    <name evidence="2" type="primary">nemA_2</name>
    <name evidence="2" type="ORF">STH12_04216</name>
</gene>
<proteinExistence type="predicted"/>
<dbReference type="CDD" id="cd02933">
    <property type="entry name" value="OYE_like_FMN"/>
    <property type="match status" value="1"/>
</dbReference>
<evidence type="ECO:0000313" key="3">
    <source>
        <dbReference type="Proteomes" id="UP000278437"/>
    </source>
</evidence>
<dbReference type="EC" id="1.-.-.-" evidence="2"/>
<protein>
    <submittedName>
        <fullName evidence="2">N-ethylmaleimide reductase</fullName>
        <ecNumber evidence="2">1.-.-.-</ecNumber>
    </submittedName>
</protein>
<organism evidence="2 3">
    <name type="scientific">Shewanella khirikhana</name>
    <dbReference type="NCBI Taxonomy" id="1965282"/>
    <lineage>
        <taxon>Bacteria</taxon>
        <taxon>Pseudomonadati</taxon>
        <taxon>Pseudomonadota</taxon>
        <taxon>Gammaproteobacteria</taxon>
        <taxon>Alteromonadales</taxon>
        <taxon>Shewanellaceae</taxon>
        <taxon>Shewanella</taxon>
    </lineage>
</organism>
<evidence type="ECO:0000259" key="1">
    <source>
        <dbReference type="Pfam" id="PF00724"/>
    </source>
</evidence>
<dbReference type="PANTHER" id="PTHR22893">
    <property type="entry name" value="NADH OXIDOREDUCTASE-RELATED"/>
    <property type="match status" value="1"/>
</dbReference>
<name>A0ABM9SBH0_9GAMM</name>
<dbReference type="Proteomes" id="UP000278437">
    <property type="component" value="Chromosome"/>
</dbReference>
<dbReference type="InterPro" id="IPR001155">
    <property type="entry name" value="OxRdtase_FMN_N"/>
</dbReference>
<dbReference type="InterPro" id="IPR045247">
    <property type="entry name" value="Oye-like"/>
</dbReference>
<evidence type="ECO:0000313" key="2">
    <source>
        <dbReference type="EMBL" id="AZQ13242.1"/>
    </source>
</evidence>
<dbReference type="Pfam" id="PF00724">
    <property type="entry name" value="Oxidored_FMN"/>
    <property type="match status" value="1"/>
</dbReference>